<evidence type="ECO:0000256" key="4">
    <source>
        <dbReference type="ARBA" id="ARBA00022729"/>
    </source>
</evidence>
<evidence type="ECO:0000256" key="1">
    <source>
        <dbReference type="ARBA" id="ARBA00004071"/>
    </source>
</evidence>
<feature type="chain" id="PRO_5045141049" description="alpha-L-fucosidase" evidence="7">
    <location>
        <begin position="34"/>
        <end position="647"/>
    </location>
</feature>
<gene>
    <name evidence="9" type="ORF">ACFFRH_26440</name>
</gene>
<comment type="caution">
    <text evidence="9">The sequence shown here is derived from an EMBL/GenBank/DDBJ whole genome shotgun (WGS) entry which is preliminary data.</text>
</comment>
<dbReference type="Gene3D" id="2.60.40.1180">
    <property type="entry name" value="Golgi alpha-mannosidase II"/>
    <property type="match status" value="1"/>
</dbReference>
<dbReference type="InterPro" id="IPR017853">
    <property type="entry name" value="GH"/>
</dbReference>
<evidence type="ECO:0000256" key="2">
    <source>
        <dbReference type="ARBA" id="ARBA00007951"/>
    </source>
</evidence>
<evidence type="ECO:0000256" key="7">
    <source>
        <dbReference type="SAM" id="SignalP"/>
    </source>
</evidence>
<keyword evidence="10" id="KW-1185">Reference proteome</keyword>
<dbReference type="InterPro" id="IPR035992">
    <property type="entry name" value="Ricin_B-like_lectins"/>
</dbReference>
<dbReference type="EMBL" id="JBHMBS010000013">
    <property type="protein sequence ID" value="MFB9679031.1"/>
    <property type="molecule type" value="Genomic_DNA"/>
</dbReference>
<comment type="similarity">
    <text evidence="2">Belongs to the glycosyl hydrolase 29 family.</text>
</comment>
<dbReference type="Pfam" id="PF01120">
    <property type="entry name" value="Alpha_L_fucos"/>
    <property type="match status" value="1"/>
</dbReference>
<dbReference type="InterPro" id="IPR057739">
    <property type="entry name" value="Glyco_hydro_29_N"/>
</dbReference>
<dbReference type="InterPro" id="IPR016286">
    <property type="entry name" value="FUC_metazoa-typ"/>
</dbReference>
<dbReference type="RefSeq" id="WP_386160310.1">
    <property type="nucleotide sequence ID" value="NZ_JBHMBS010000013.1"/>
</dbReference>
<keyword evidence="6" id="KW-0326">Glycosidase</keyword>
<keyword evidence="5" id="KW-0378">Hydrolase</keyword>
<dbReference type="InterPro" id="IPR000772">
    <property type="entry name" value="Ricin_B_lectin"/>
</dbReference>
<dbReference type="PROSITE" id="PS50231">
    <property type="entry name" value="RICIN_B_LECTIN"/>
    <property type="match status" value="1"/>
</dbReference>
<dbReference type="Proteomes" id="UP001589610">
    <property type="component" value="Unassembled WGS sequence"/>
</dbReference>
<evidence type="ECO:0000256" key="6">
    <source>
        <dbReference type="ARBA" id="ARBA00023295"/>
    </source>
</evidence>
<evidence type="ECO:0000256" key="5">
    <source>
        <dbReference type="ARBA" id="ARBA00022801"/>
    </source>
</evidence>
<feature type="domain" description="Ricin B lectin" evidence="8">
    <location>
        <begin position="520"/>
        <end position="647"/>
    </location>
</feature>
<dbReference type="InterPro" id="IPR031919">
    <property type="entry name" value="Fucosidase_C"/>
</dbReference>
<protein>
    <recommendedName>
        <fullName evidence="3">alpha-L-fucosidase</fullName>
        <ecNumber evidence="3">3.2.1.51</ecNumber>
    </recommendedName>
</protein>
<accession>A0ABV5TJH3</accession>
<dbReference type="SMART" id="SM00812">
    <property type="entry name" value="Alpha_L_fucos"/>
    <property type="match status" value="1"/>
</dbReference>
<keyword evidence="4 7" id="KW-0732">Signal</keyword>
<dbReference type="Gene3D" id="2.80.10.50">
    <property type="match status" value="1"/>
</dbReference>
<dbReference type="Pfam" id="PF00652">
    <property type="entry name" value="Ricin_B_lectin"/>
    <property type="match status" value="1"/>
</dbReference>
<dbReference type="PANTHER" id="PTHR10030">
    <property type="entry name" value="ALPHA-L-FUCOSIDASE"/>
    <property type="match status" value="1"/>
</dbReference>
<dbReference type="InterPro" id="IPR013780">
    <property type="entry name" value="Glyco_hydro_b"/>
</dbReference>
<dbReference type="InterPro" id="IPR000933">
    <property type="entry name" value="Glyco_hydro_29"/>
</dbReference>
<sequence>MPPNKPSPLRKRIAVLGTALLAASLLTVPPATGTARTAPAVYEPTWASVDQHPAAPEWFQDAKFGMYWHWGAFATPEYGTEWYPRTMYLPGSSENNHHKSVYGDPSAWPYHNFIDGARNKAGDWVQFAPKLKSAGGNFDPGEWAQLAADSGARFAGPVAEHHDGFSMWDSQVNEWNSVDRGPRLDLVQLFADAVRAKGLKYMVSMHHLYNFTGYYDHVPSQPTASLKKLYGQLGSAQEQQLWYDKLKEVVDKYQPDMIWQDGGLYLVEESKRLNFLSYYYNQANAWGKEVVATYKDGFNTKGEVYDYERGGPAGIQSPYWLTDDAVSNPSWSYTPTMTYYSAAALVHSLVDRVSKNGNMLLNISPRADGTIPQVQKDLLSAIGTYLKRNGESIYSTRAWTTYGEGPTKMGGGSFVEPRAGTAQDVRYTRSKDNTVLYATVLGWPGSTLNLASLAGGRMDLSNLNKVEMLGNTAGTYINLPTRTQDSSGLRVTLPSQPYSALAYVVKLTFNGPMKTPAVTSGPWRNVNAGRCLDVANVSQTNGAQVHLWDCVAGQVNQQWTPTSAKELRVYGNKCLDASNQGTADGTQVVIWDCNGGANQQWNLNADGTITGVQSGKCLDANGAGTANGTKIVLWTCHGRNNQKWTRT</sequence>
<organism evidence="9 10">
    <name type="scientific">Streptosporangium vulgare</name>
    <dbReference type="NCBI Taxonomy" id="46190"/>
    <lineage>
        <taxon>Bacteria</taxon>
        <taxon>Bacillati</taxon>
        <taxon>Actinomycetota</taxon>
        <taxon>Actinomycetes</taxon>
        <taxon>Streptosporangiales</taxon>
        <taxon>Streptosporangiaceae</taxon>
        <taxon>Streptosporangium</taxon>
    </lineage>
</organism>
<name>A0ABV5TJH3_9ACTN</name>
<dbReference type="SMART" id="SM00458">
    <property type="entry name" value="RICIN"/>
    <property type="match status" value="1"/>
</dbReference>
<evidence type="ECO:0000313" key="9">
    <source>
        <dbReference type="EMBL" id="MFB9679031.1"/>
    </source>
</evidence>
<comment type="function">
    <text evidence="1">Alpha-L-fucosidase is responsible for hydrolyzing the alpha-1,6-linked fucose joined to the reducing-end N-acetylglucosamine of the carbohydrate moieties of glycoproteins.</text>
</comment>
<dbReference type="SUPFAM" id="SSF50370">
    <property type="entry name" value="Ricin B-like lectins"/>
    <property type="match status" value="1"/>
</dbReference>
<proteinExistence type="inferred from homology"/>
<evidence type="ECO:0000259" key="8">
    <source>
        <dbReference type="SMART" id="SM00458"/>
    </source>
</evidence>
<dbReference type="CDD" id="cd23418">
    <property type="entry name" value="beta-trefoil_Ricin_XLN-like"/>
    <property type="match status" value="1"/>
</dbReference>
<evidence type="ECO:0000313" key="10">
    <source>
        <dbReference type="Proteomes" id="UP001589610"/>
    </source>
</evidence>
<dbReference type="PANTHER" id="PTHR10030:SF37">
    <property type="entry name" value="ALPHA-L-FUCOSIDASE-RELATED"/>
    <property type="match status" value="1"/>
</dbReference>
<dbReference type="PRINTS" id="PR00741">
    <property type="entry name" value="GLHYDRLASE29"/>
</dbReference>
<evidence type="ECO:0000256" key="3">
    <source>
        <dbReference type="ARBA" id="ARBA00012662"/>
    </source>
</evidence>
<dbReference type="EC" id="3.2.1.51" evidence="3"/>
<dbReference type="Pfam" id="PF16757">
    <property type="entry name" value="Fucosidase_C"/>
    <property type="match status" value="1"/>
</dbReference>
<feature type="signal peptide" evidence="7">
    <location>
        <begin position="1"/>
        <end position="33"/>
    </location>
</feature>
<reference evidence="9 10" key="1">
    <citation type="submission" date="2024-09" db="EMBL/GenBank/DDBJ databases">
        <authorList>
            <person name="Sun Q."/>
            <person name="Mori K."/>
        </authorList>
    </citation>
    <scope>NUCLEOTIDE SEQUENCE [LARGE SCALE GENOMIC DNA]</scope>
    <source>
        <strain evidence="9 10">JCM 3028</strain>
    </source>
</reference>
<dbReference type="SUPFAM" id="SSF51445">
    <property type="entry name" value="(Trans)glycosidases"/>
    <property type="match status" value="1"/>
</dbReference>
<dbReference type="Gene3D" id="3.20.20.80">
    <property type="entry name" value="Glycosidases"/>
    <property type="match status" value="1"/>
</dbReference>